<evidence type="ECO:0000256" key="7">
    <source>
        <dbReference type="PIRNR" id="PIRNR006748"/>
    </source>
</evidence>
<dbReference type="InterPro" id="IPR013083">
    <property type="entry name" value="Znf_RING/FYVE/PHD"/>
</dbReference>
<dbReference type="AlphaFoldDB" id="F6VP77"/>
<protein>
    <submittedName>
        <fullName evidence="12">Uncharacterized protein</fullName>
    </submittedName>
</protein>
<feature type="domain" description="RING-type" evidence="10">
    <location>
        <begin position="414"/>
        <end position="455"/>
    </location>
</feature>
<keyword evidence="3 7" id="KW-0479">Metal-binding</keyword>
<dbReference type="SUPFAM" id="SSF47592">
    <property type="entry name" value="SWIB/MDM2 domain"/>
    <property type="match status" value="1"/>
</dbReference>
<comment type="subcellular location">
    <subcellularLocation>
        <location evidence="1">Nucleus</location>
    </subcellularLocation>
</comment>
<dbReference type="STRING" id="7719.ENSCINP00000002267"/>
<feature type="domain" description="DM2" evidence="11">
    <location>
        <begin position="17"/>
        <end position="103"/>
    </location>
</feature>
<dbReference type="Pfam" id="PF02201">
    <property type="entry name" value="SWIB"/>
    <property type="match status" value="1"/>
</dbReference>
<feature type="compositionally biased region" description="Basic and acidic residues" evidence="9">
    <location>
        <begin position="378"/>
        <end position="387"/>
    </location>
</feature>
<feature type="compositionally biased region" description="Polar residues" evidence="9">
    <location>
        <begin position="348"/>
        <end position="358"/>
    </location>
</feature>
<dbReference type="Gene3D" id="3.30.40.10">
    <property type="entry name" value="Zinc/RING finger domain, C3HC4 (zinc finger)"/>
    <property type="match status" value="1"/>
</dbReference>
<reference evidence="13" key="1">
    <citation type="journal article" date="2002" name="Science">
        <title>The draft genome of Ciona intestinalis: insights into chordate and vertebrate origins.</title>
        <authorList>
            <person name="Dehal P."/>
            <person name="Satou Y."/>
            <person name="Campbell R.K."/>
            <person name="Chapman J."/>
            <person name="Degnan B."/>
            <person name="De Tomaso A."/>
            <person name="Davidson B."/>
            <person name="Di Gregorio A."/>
            <person name="Gelpke M."/>
            <person name="Goodstein D.M."/>
            <person name="Harafuji N."/>
            <person name="Hastings K.E."/>
            <person name="Ho I."/>
            <person name="Hotta K."/>
            <person name="Huang W."/>
            <person name="Kawashima T."/>
            <person name="Lemaire P."/>
            <person name="Martinez D."/>
            <person name="Meinertzhagen I.A."/>
            <person name="Necula S."/>
            <person name="Nonaka M."/>
            <person name="Putnam N."/>
            <person name="Rash S."/>
            <person name="Saiga H."/>
            <person name="Satake M."/>
            <person name="Terry A."/>
            <person name="Yamada L."/>
            <person name="Wang H.G."/>
            <person name="Awazu S."/>
            <person name="Azumi K."/>
            <person name="Boore J."/>
            <person name="Branno M."/>
            <person name="Chin-Bow S."/>
            <person name="DeSantis R."/>
            <person name="Doyle S."/>
            <person name="Francino P."/>
            <person name="Keys D.N."/>
            <person name="Haga S."/>
            <person name="Hayashi H."/>
            <person name="Hino K."/>
            <person name="Imai K.S."/>
            <person name="Inaba K."/>
            <person name="Kano S."/>
            <person name="Kobayashi K."/>
            <person name="Kobayashi M."/>
            <person name="Lee B.I."/>
            <person name="Makabe K.W."/>
            <person name="Manohar C."/>
            <person name="Matassi G."/>
            <person name="Medina M."/>
            <person name="Mochizuki Y."/>
            <person name="Mount S."/>
            <person name="Morishita T."/>
            <person name="Miura S."/>
            <person name="Nakayama A."/>
            <person name="Nishizaka S."/>
            <person name="Nomoto H."/>
            <person name="Ohta F."/>
            <person name="Oishi K."/>
            <person name="Rigoutsos I."/>
            <person name="Sano M."/>
            <person name="Sasaki A."/>
            <person name="Sasakura Y."/>
            <person name="Shoguchi E."/>
            <person name="Shin-i T."/>
            <person name="Spagnuolo A."/>
            <person name="Stainier D."/>
            <person name="Suzuki M.M."/>
            <person name="Tassy O."/>
            <person name="Takatori N."/>
            <person name="Tokuoka M."/>
            <person name="Yagi K."/>
            <person name="Yoshizaki F."/>
            <person name="Wada S."/>
            <person name="Zhang C."/>
            <person name="Hyatt P.D."/>
            <person name="Larimer F."/>
            <person name="Detter C."/>
            <person name="Doggett N."/>
            <person name="Glavina T."/>
            <person name="Hawkins T."/>
            <person name="Richardson P."/>
            <person name="Lucas S."/>
            <person name="Kohara Y."/>
            <person name="Levine M."/>
            <person name="Satoh N."/>
            <person name="Rokhsar D.S."/>
        </authorList>
    </citation>
    <scope>NUCLEOTIDE SEQUENCE [LARGE SCALE GENOMIC DNA]</scope>
</reference>
<dbReference type="PANTHER" id="PTHR46858">
    <property type="entry name" value="OS05G0521000 PROTEIN"/>
    <property type="match status" value="1"/>
</dbReference>
<evidence type="ECO:0000256" key="6">
    <source>
        <dbReference type="ARBA" id="ARBA00023242"/>
    </source>
</evidence>
<reference evidence="12" key="2">
    <citation type="submission" date="2025-08" db="UniProtKB">
        <authorList>
            <consortium name="Ensembl"/>
        </authorList>
    </citation>
    <scope>IDENTIFICATION</scope>
</reference>
<dbReference type="InterPro" id="IPR003121">
    <property type="entry name" value="SWIB_MDM2_domain"/>
</dbReference>
<sequence>YNITLNCDVTTNDFQTSKVQYFRTTPKLLAVLQMGGASGQIFTADQIVLFLGKYIETKKLFNPSNKRLIRCKNDLLGEVFKTSHFTVTDFKDLWKLLFPSLLPATQREVTTEVQLGELPCKLGELPCKLGELPCKLGELPCKLGELPCKLGELPCKLGELPCKLGELPCKLGELPCKLGSYHVSWGSYHVSWGSCHVSWGSCHERATVEAYDSEYESEDELVEYEPVDTDSEISDDDTEPITSDEEDTTAVSHIPYLDIHLHRLKEFQSDDEGEDETTDVSIDSDITLEELWSCPECKTRNSPKVGFCQGCWKLRGGWVEGGMTSQDMTSSMEQSSSYDVTDGRVTENNRSSSPIVTTMPSFMTSQSLKHKLDDVEPMEAKKPHLDPADPTLRSETSSASTSSMNETSSFPGLCNICRNNPNDATMVHGNNGHQFCCFRCAKRLKRKGKSCPVCRQPIMLVLRNYIVQF</sequence>
<feature type="region of interest" description="Disordered" evidence="9">
    <location>
        <begin position="225"/>
        <end position="246"/>
    </location>
</feature>
<dbReference type="OMA" id="MCSTNMS"/>
<dbReference type="Ensembl" id="ENSCINT00000002267.3">
    <property type="protein sequence ID" value="ENSCINP00000002267.3"/>
    <property type="gene ID" value="ENSCING00000001188.3"/>
</dbReference>
<comment type="similarity">
    <text evidence="2 7">Belongs to the MDM2/MDM4 family.</text>
</comment>
<dbReference type="Gene3D" id="1.10.245.10">
    <property type="entry name" value="SWIB/MDM2 domain"/>
    <property type="match status" value="1"/>
</dbReference>
<evidence type="ECO:0000313" key="12">
    <source>
        <dbReference type="Ensembl" id="ENSCINP00000002267.3"/>
    </source>
</evidence>
<dbReference type="Pfam" id="PF13920">
    <property type="entry name" value="zf-C3HC4_3"/>
    <property type="match status" value="1"/>
</dbReference>
<dbReference type="GO" id="GO:0005634">
    <property type="term" value="C:nucleus"/>
    <property type="evidence" value="ECO:0007669"/>
    <property type="project" value="UniProtKB-SubCell"/>
</dbReference>
<dbReference type="InterPro" id="IPR001841">
    <property type="entry name" value="Znf_RING"/>
</dbReference>
<feature type="compositionally biased region" description="Low complexity" evidence="9">
    <location>
        <begin position="394"/>
        <end position="408"/>
    </location>
</feature>
<feature type="compositionally biased region" description="Polar residues" evidence="9">
    <location>
        <begin position="323"/>
        <end position="339"/>
    </location>
</feature>
<evidence type="ECO:0000256" key="9">
    <source>
        <dbReference type="SAM" id="MobiDB-lite"/>
    </source>
</evidence>
<evidence type="ECO:0000256" key="3">
    <source>
        <dbReference type="ARBA" id="ARBA00022723"/>
    </source>
</evidence>
<evidence type="ECO:0000256" key="8">
    <source>
        <dbReference type="PROSITE-ProRule" id="PRU00175"/>
    </source>
</evidence>
<dbReference type="Gene3D" id="2.30.30.380">
    <property type="entry name" value="Zn-finger domain of Sec23/24"/>
    <property type="match status" value="1"/>
</dbReference>
<keyword evidence="6" id="KW-0539">Nucleus</keyword>
<keyword evidence="4 8" id="KW-0863">Zinc-finger</keyword>
<dbReference type="GO" id="GO:0008270">
    <property type="term" value="F:zinc ion binding"/>
    <property type="evidence" value="ECO:0007669"/>
    <property type="project" value="UniProtKB-KW"/>
</dbReference>
<evidence type="ECO:0000256" key="4">
    <source>
        <dbReference type="ARBA" id="ARBA00022771"/>
    </source>
</evidence>
<dbReference type="SUPFAM" id="SSF57850">
    <property type="entry name" value="RING/U-box"/>
    <property type="match status" value="1"/>
</dbReference>
<dbReference type="PANTHER" id="PTHR46858:SF5">
    <property type="entry name" value="E3 UBIQUITIN-PROTEIN LIGASE APD1-RELATED"/>
    <property type="match status" value="1"/>
</dbReference>
<keyword evidence="5 7" id="KW-0862">Zinc</keyword>
<reference evidence="12" key="3">
    <citation type="submission" date="2025-09" db="UniProtKB">
        <authorList>
            <consortium name="Ensembl"/>
        </authorList>
    </citation>
    <scope>IDENTIFICATION</scope>
</reference>
<feature type="region of interest" description="Disordered" evidence="9">
    <location>
        <begin position="323"/>
        <end position="358"/>
    </location>
</feature>
<evidence type="ECO:0000259" key="10">
    <source>
        <dbReference type="PROSITE" id="PS50089"/>
    </source>
</evidence>
<dbReference type="InterPro" id="IPR001876">
    <property type="entry name" value="Znf_RanBP2"/>
</dbReference>
<dbReference type="GO" id="GO:0051726">
    <property type="term" value="P:regulation of cell cycle"/>
    <property type="evidence" value="ECO:0007669"/>
    <property type="project" value="InterPro"/>
</dbReference>
<dbReference type="GeneTree" id="ENSGT00530000063539"/>
<dbReference type="HOGENOM" id="CLU_043544_2_0_1"/>
<evidence type="ECO:0000313" key="13">
    <source>
        <dbReference type="Proteomes" id="UP000008144"/>
    </source>
</evidence>
<dbReference type="InterPro" id="IPR036443">
    <property type="entry name" value="Znf_RanBP2_sf"/>
</dbReference>
<dbReference type="InParanoid" id="F6VP77"/>
<dbReference type="PROSITE" id="PS51925">
    <property type="entry name" value="SWIB_MDM2"/>
    <property type="match status" value="1"/>
</dbReference>
<dbReference type="PROSITE" id="PS50089">
    <property type="entry name" value="ZF_RING_2"/>
    <property type="match status" value="1"/>
</dbReference>
<accession>F6VP77</accession>
<name>F6VP77_CIOIN</name>
<dbReference type="PIRSF" id="PIRSF006748">
    <property type="entry name" value="p53_MDM_2/4"/>
    <property type="match status" value="1"/>
</dbReference>
<dbReference type="CDD" id="cd16646">
    <property type="entry name" value="mRING-HC-C2H2C4_MDM2-like"/>
    <property type="match status" value="1"/>
</dbReference>
<dbReference type="Proteomes" id="UP000008144">
    <property type="component" value="Unassembled WGS sequence"/>
</dbReference>
<feature type="region of interest" description="Disordered" evidence="9">
    <location>
        <begin position="378"/>
        <end position="408"/>
    </location>
</feature>
<evidence type="ECO:0000259" key="11">
    <source>
        <dbReference type="PROSITE" id="PS51925"/>
    </source>
</evidence>
<keyword evidence="13" id="KW-1185">Reference proteome</keyword>
<dbReference type="InterPro" id="IPR016495">
    <property type="entry name" value="p53_neg-reg_MDM_2/4"/>
</dbReference>
<dbReference type="FunCoup" id="F6VP77">
    <property type="interactions" value="23"/>
</dbReference>
<dbReference type="GO" id="GO:0043066">
    <property type="term" value="P:negative regulation of apoptotic process"/>
    <property type="evidence" value="ECO:0007669"/>
    <property type="project" value="InterPro"/>
</dbReference>
<organism evidence="12 13">
    <name type="scientific">Ciona intestinalis</name>
    <name type="common">Transparent sea squirt</name>
    <name type="synonym">Ascidia intestinalis</name>
    <dbReference type="NCBI Taxonomy" id="7719"/>
    <lineage>
        <taxon>Eukaryota</taxon>
        <taxon>Metazoa</taxon>
        <taxon>Chordata</taxon>
        <taxon>Tunicata</taxon>
        <taxon>Ascidiacea</taxon>
        <taxon>Phlebobranchia</taxon>
        <taxon>Cionidae</taxon>
        <taxon>Ciona</taxon>
    </lineage>
</organism>
<dbReference type="CDD" id="cd10566">
    <property type="entry name" value="MDM2_like"/>
    <property type="match status" value="1"/>
</dbReference>
<dbReference type="InterPro" id="IPR036885">
    <property type="entry name" value="SWIB_MDM2_dom_sf"/>
</dbReference>
<proteinExistence type="inferred from homology"/>
<evidence type="ECO:0000256" key="2">
    <source>
        <dbReference type="ARBA" id="ARBA00005803"/>
    </source>
</evidence>
<evidence type="ECO:0000256" key="5">
    <source>
        <dbReference type="ARBA" id="ARBA00022833"/>
    </source>
</evidence>
<evidence type="ECO:0000256" key="1">
    <source>
        <dbReference type="ARBA" id="ARBA00004123"/>
    </source>
</evidence>
<dbReference type="PROSITE" id="PS01358">
    <property type="entry name" value="ZF_RANBP2_1"/>
    <property type="match status" value="1"/>
</dbReference>
<dbReference type="SUPFAM" id="SSF90209">
    <property type="entry name" value="Ran binding protein zinc finger-like"/>
    <property type="match status" value="1"/>
</dbReference>